<dbReference type="Gene3D" id="3.50.50.60">
    <property type="entry name" value="FAD/NAD(P)-binding domain"/>
    <property type="match status" value="1"/>
</dbReference>
<protein>
    <recommendedName>
        <fullName evidence="8">FAD dependent oxidoreductase</fullName>
    </recommendedName>
</protein>
<name>G5IJZ4_9FIRM</name>
<organism evidence="6 7">
    <name type="scientific">Hungatella hathewayi WAL-18680</name>
    <dbReference type="NCBI Taxonomy" id="742737"/>
    <lineage>
        <taxon>Bacteria</taxon>
        <taxon>Bacillati</taxon>
        <taxon>Bacillota</taxon>
        <taxon>Clostridia</taxon>
        <taxon>Lachnospirales</taxon>
        <taxon>Lachnospiraceae</taxon>
        <taxon>Hungatella</taxon>
    </lineage>
</organism>
<dbReference type="RefSeq" id="WP_006781813.1">
    <property type="nucleotide sequence ID" value="NZ_CP040506.1"/>
</dbReference>
<keyword evidence="4" id="KW-0408">Iron</keyword>
<evidence type="ECO:0000313" key="7">
    <source>
        <dbReference type="Proteomes" id="UP000005384"/>
    </source>
</evidence>
<evidence type="ECO:0008006" key="8">
    <source>
        <dbReference type="Google" id="ProtNLM"/>
    </source>
</evidence>
<reference evidence="6 7" key="1">
    <citation type="submission" date="2011-08" db="EMBL/GenBank/DDBJ databases">
        <title>The Genome Sequence of Clostridium hathewayi WAL-18680.</title>
        <authorList>
            <consortium name="The Broad Institute Genome Sequencing Platform"/>
            <person name="Earl A."/>
            <person name="Ward D."/>
            <person name="Feldgarden M."/>
            <person name="Gevers D."/>
            <person name="Finegold S.M."/>
            <person name="Summanen P.H."/>
            <person name="Molitoris D.R."/>
            <person name="Song M."/>
            <person name="Daigneault M."/>
            <person name="Allen-Vercoe E."/>
            <person name="Young S.K."/>
            <person name="Zeng Q."/>
            <person name="Gargeya S."/>
            <person name="Fitzgerald M."/>
            <person name="Haas B."/>
            <person name="Abouelleil A."/>
            <person name="Alvarado L."/>
            <person name="Arachchi H.M."/>
            <person name="Berlin A."/>
            <person name="Brown A."/>
            <person name="Chapman S.B."/>
            <person name="Chen Z."/>
            <person name="Dunbar C."/>
            <person name="Freedman E."/>
            <person name="Gearin G."/>
            <person name="Gellesch M."/>
            <person name="Goldberg J."/>
            <person name="Griggs A."/>
            <person name="Gujja S."/>
            <person name="Heiman D."/>
            <person name="Howarth C."/>
            <person name="Larson L."/>
            <person name="Lui A."/>
            <person name="MacDonald P.J.P."/>
            <person name="Montmayeur A."/>
            <person name="Murphy C."/>
            <person name="Neiman D."/>
            <person name="Pearson M."/>
            <person name="Priest M."/>
            <person name="Roberts A."/>
            <person name="Saif S."/>
            <person name="Shea T."/>
            <person name="Shenoy N."/>
            <person name="Sisk P."/>
            <person name="Stolte C."/>
            <person name="Sykes S."/>
            <person name="Wortman J."/>
            <person name="Nusbaum C."/>
            <person name="Birren B."/>
        </authorList>
    </citation>
    <scope>NUCLEOTIDE SEQUENCE [LARGE SCALE GENOMIC DNA]</scope>
    <source>
        <strain evidence="6 7">WAL-18680</strain>
    </source>
</reference>
<evidence type="ECO:0000256" key="5">
    <source>
        <dbReference type="ARBA" id="ARBA00023014"/>
    </source>
</evidence>
<dbReference type="InterPro" id="IPR039650">
    <property type="entry name" value="HdrA-like"/>
</dbReference>
<proteinExistence type="predicted"/>
<dbReference type="PANTHER" id="PTHR43498:SF1">
    <property type="entry name" value="COB--COM HETERODISULFIDE REDUCTASE IRON-SULFUR SUBUNIT A"/>
    <property type="match status" value="1"/>
</dbReference>
<dbReference type="GO" id="GO:0046872">
    <property type="term" value="F:metal ion binding"/>
    <property type="evidence" value="ECO:0007669"/>
    <property type="project" value="UniProtKB-KW"/>
</dbReference>
<accession>G5IJZ4</accession>
<dbReference type="InterPro" id="IPR036188">
    <property type="entry name" value="FAD/NAD-bd_sf"/>
</dbReference>
<dbReference type="PATRIC" id="fig|742737.3.peg.3802"/>
<dbReference type="GO" id="GO:0051539">
    <property type="term" value="F:4 iron, 4 sulfur cluster binding"/>
    <property type="evidence" value="ECO:0007669"/>
    <property type="project" value="UniProtKB-KW"/>
</dbReference>
<evidence type="ECO:0000256" key="2">
    <source>
        <dbReference type="ARBA" id="ARBA00022723"/>
    </source>
</evidence>
<gene>
    <name evidence="6" type="ORF">HMPREF9473_03822</name>
</gene>
<evidence type="ECO:0000256" key="1">
    <source>
        <dbReference type="ARBA" id="ARBA00022485"/>
    </source>
</evidence>
<dbReference type="SUPFAM" id="SSF51905">
    <property type="entry name" value="FAD/NAD(P)-binding domain"/>
    <property type="match status" value="1"/>
</dbReference>
<dbReference type="AlphaFoldDB" id="G5IJZ4"/>
<evidence type="ECO:0000313" key="6">
    <source>
        <dbReference type="EMBL" id="EHI58178.1"/>
    </source>
</evidence>
<evidence type="ECO:0000256" key="3">
    <source>
        <dbReference type="ARBA" id="ARBA00023002"/>
    </source>
</evidence>
<dbReference type="EMBL" id="ADLN01000105">
    <property type="protein sequence ID" value="EHI58178.1"/>
    <property type="molecule type" value="Genomic_DNA"/>
</dbReference>
<keyword evidence="3" id="KW-0560">Oxidoreductase</keyword>
<dbReference type="PANTHER" id="PTHR43498">
    <property type="entry name" value="FERREDOXIN:COB-COM HETERODISULFIDE REDUCTASE SUBUNIT A"/>
    <property type="match status" value="1"/>
</dbReference>
<keyword evidence="7" id="KW-1185">Reference proteome</keyword>
<keyword evidence="5" id="KW-0411">Iron-sulfur</keyword>
<keyword evidence="1" id="KW-0004">4Fe-4S</keyword>
<keyword evidence="2" id="KW-0479">Metal-binding</keyword>
<evidence type="ECO:0000256" key="4">
    <source>
        <dbReference type="ARBA" id="ARBA00023004"/>
    </source>
</evidence>
<dbReference type="Pfam" id="PF12831">
    <property type="entry name" value="FAD_oxidored"/>
    <property type="match status" value="2"/>
</dbReference>
<comment type="caution">
    <text evidence="6">The sequence shown here is derived from an EMBL/GenBank/DDBJ whole genome shotgun (WGS) entry which is preliminary data.</text>
</comment>
<dbReference type="GO" id="GO:0016491">
    <property type="term" value="F:oxidoreductase activity"/>
    <property type="evidence" value="ECO:0007669"/>
    <property type="project" value="UniProtKB-KW"/>
</dbReference>
<dbReference type="HOGENOM" id="CLU_045820_0_0_9"/>
<dbReference type="Proteomes" id="UP000005384">
    <property type="component" value="Unassembled WGS sequence"/>
</dbReference>
<sequence length="397" mass="43610">MREIREEKHTPISKRADVVVAGGGIAGISAALAAARSGASVLLIEKQCILGGLATSGLVCVYLPLCDGEGHQVSYGIAEELFRLSIRHGAQGRYPAPWLNHGTMEERKNARFEVQFNPVYLALLAEELLQNHGVELLYDTIICGTHVTDSHLDAVIIENKSGRSAIEAAVFVDATGDADLFWHAGAQTVEYTRRNTLAAWYYSFGRNGLKLNTLGFADILADSDRSVKEPLSDRRFSGLDAAETSEMLCESHRAILTDILSARAQDVYCEPTAISTMPQLRMTRRFSGEYTISDVENGVYFPDSIGMIGDWRRRGKVYEIPFAALYTKSIKNLIGAGRCISVNENMWDITRVIPACAVTGQAAGTAAALTDDIPDMDIHLLQQTLEKQKQKLHFIDI</sequence>